<dbReference type="Pfam" id="PF12838">
    <property type="entry name" value="Fer4_7"/>
    <property type="match status" value="1"/>
</dbReference>
<evidence type="ECO:0000256" key="1">
    <source>
        <dbReference type="ARBA" id="ARBA00022723"/>
    </source>
</evidence>
<dbReference type="Gene3D" id="3.30.70.20">
    <property type="match status" value="1"/>
</dbReference>
<dbReference type="RefSeq" id="WP_173111350.1">
    <property type="nucleotide sequence ID" value="NZ_AP022829.1"/>
</dbReference>
<dbReference type="SUPFAM" id="SSF54862">
    <property type="entry name" value="4Fe-4S ferredoxins"/>
    <property type="match status" value="1"/>
</dbReference>
<evidence type="ECO:0000313" key="6">
    <source>
        <dbReference type="Proteomes" id="UP000501727"/>
    </source>
</evidence>
<dbReference type="KEGG" id="ahat:ADCFC_02360"/>
<keyword evidence="2" id="KW-0408">Iron</keyword>
<feature type="domain" description="4Fe-4S ferredoxin-type" evidence="4">
    <location>
        <begin position="1"/>
        <end position="31"/>
    </location>
</feature>
<evidence type="ECO:0000313" key="5">
    <source>
        <dbReference type="EMBL" id="BCA87617.1"/>
    </source>
</evidence>
<reference evidence="6" key="2">
    <citation type="submission" date="2020-03" db="EMBL/GenBank/DDBJ databases">
        <title>Complete Genome Sequence of Adlercreutzia sp. strain 8CFCBH1 Producing Equol, Isolated from Healthy Japanese Feces.</title>
        <authorList>
            <person name="Ogata Y."/>
            <person name="Sakamoto M."/>
            <person name="Ohkuma M."/>
            <person name="Hattori M."/>
            <person name="Suda W."/>
        </authorList>
    </citation>
    <scope>NUCLEOTIDE SEQUENCE [LARGE SCALE GENOMIC DNA]</scope>
    <source>
        <strain evidence="6">8CFCBH1</strain>
    </source>
</reference>
<keyword evidence="6" id="KW-1185">Reference proteome</keyword>
<evidence type="ECO:0000256" key="2">
    <source>
        <dbReference type="ARBA" id="ARBA00023004"/>
    </source>
</evidence>
<dbReference type="Proteomes" id="UP000501727">
    <property type="component" value="Chromosome"/>
</dbReference>
<sequence>MTVARKSVEECIGCGNCANICPMDVFYFDYDANKSVCLYPENCQSCGQCYLACLGDVIIMLDTAYEFAPTPMRGLRTFSQFMPEEEEEDGKKG</sequence>
<feature type="domain" description="4Fe-4S ferredoxin-type" evidence="4">
    <location>
        <begin position="34"/>
        <end position="63"/>
    </location>
</feature>
<gene>
    <name evidence="5" type="ORF">ADCFC_01160</name>
</gene>
<proteinExistence type="predicted"/>
<dbReference type="GO" id="GO:0046872">
    <property type="term" value="F:metal ion binding"/>
    <property type="evidence" value="ECO:0007669"/>
    <property type="project" value="UniProtKB-KW"/>
</dbReference>
<organism evidence="5 6">
    <name type="scientific">Adlercreutzia hattorii</name>
    <dbReference type="NCBI Taxonomy" id="2707299"/>
    <lineage>
        <taxon>Bacteria</taxon>
        <taxon>Bacillati</taxon>
        <taxon>Actinomycetota</taxon>
        <taxon>Coriobacteriia</taxon>
        <taxon>Eggerthellales</taxon>
        <taxon>Eggerthellaceae</taxon>
        <taxon>Adlercreutzia</taxon>
    </lineage>
</organism>
<dbReference type="GO" id="GO:0051536">
    <property type="term" value="F:iron-sulfur cluster binding"/>
    <property type="evidence" value="ECO:0007669"/>
    <property type="project" value="UniProtKB-KW"/>
</dbReference>
<name>A0A6F8SIY4_9ACTN</name>
<protein>
    <recommendedName>
        <fullName evidence="4">4Fe-4S ferredoxin-type domain-containing protein</fullName>
    </recommendedName>
</protein>
<dbReference type="AlphaFoldDB" id="A0A6F8SIY4"/>
<evidence type="ECO:0000259" key="4">
    <source>
        <dbReference type="PROSITE" id="PS51379"/>
    </source>
</evidence>
<reference evidence="6" key="1">
    <citation type="journal article" date="2020" name="Microbiol. Resour. Announc.">
        <title>Complete Genome Sequence of Adlercreutzia sp. Strain 8CFCBH1, a Potent Producer of Equol, Isolated from Healthy Japanese Feces.</title>
        <authorList>
            <person name="Ogata Y."/>
            <person name="Sakamoto M."/>
            <person name="Ohkuma M."/>
            <person name="Hattori M."/>
            <person name="Suda W."/>
        </authorList>
    </citation>
    <scope>NUCLEOTIDE SEQUENCE [LARGE SCALE GENOMIC DNA]</scope>
    <source>
        <strain evidence="6">8CFCBH1</strain>
    </source>
</reference>
<evidence type="ECO:0000256" key="3">
    <source>
        <dbReference type="ARBA" id="ARBA00023014"/>
    </source>
</evidence>
<dbReference type="InterPro" id="IPR017896">
    <property type="entry name" value="4Fe4S_Fe-S-bd"/>
</dbReference>
<dbReference type="InterPro" id="IPR017900">
    <property type="entry name" value="4Fe4S_Fe_S_CS"/>
</dbReference>
<keyword evidence="1" id="KW-0479">Metal-binding</keyword>
<dbReference type="PANTHER" id="PTHR43122:SF1">
    <property type="entry name" value="IRON-SULFUR-BINDING PROTEIN"/>
    <property type="match status" value="1"/>
</dbReference>
<dbReference type="PROSITE" id="PS00198">
    <property type="entry name" value="4FE4S_FER_1"/>
    <property type="match status" value="1"/>
</dbReference>
<accession>A0A6F8SIY4</accession>
<dbReference type="EMBL" id="AP022829">
    <property type="protein sequence ID" value="BCA87617.1"/>
    <property type="molecule type" value="Genomic_DNA"/>
</dbReference>
<keyword evidence="3" id="KW-0411">Iron-sulfur</keyword>
<dbReference type="PANTHER" id="PTHR43122">
    <property type="entry name" value="FERREDOXIN SUBUNIT OF PYRUVATE:FLAVODOXIN OXIDOREDUCTASE-RELATED"/>
    <property type="match status" value="1"/>
</dbReference>
<dbReference type="PROSITE" id="PS51379">
    <property type="entry name" value="4FE4S_FER_2"/>
    <property type="match status" value="2"/>
</dbReference>